<dbReference type="Proteomes" id="UP001500827">
    <property type="component" value="Unassembled WGS sequence"/>
</dbReference>
<gene>
    <name evidence="1" type="ORF">GCM10022276_07640</name>
</gene>
<organism evidence="1 2">
    <name type="scientific">Sphingomonas limnosediminicola</name>
    <dbReference type="NCBI Taxonomy" id="940133"/>
    <lineage>
        <taxon>Bacteria</taxon>
        <taxon>Pseudomonadati</taxon>
        <taxon>Pseudomonadota</taxon>
        <taxon>Alphaproteobacteria</taxon>
        <taxon>Sphingomonadales</taxon>
        <taxon>Sphingomonadaceae</taxon>
        <taxon>Sphingomonas</taxon>
    </lineage>
</organism>
<sequence length="83" mass="9357">MNFDDQIRRYFGTSDLGAVAPAALDSGIERMLVDLGLTKDRGERFALWALLHTLGASPELNAVFKDPQEREAARNFMDLMQDR</sequence>
<comment type="caution">
    <text evidence="1">The sequence shown here is derived from an EMBL/GenBank/DDBJ whole genome shotgun (WGS) entry which is preliminary data.</text>
</comment>
<accession>A0ABP7L1E0</accession>
<dbReference type="EMBL" id="BAABBM010000001">
    <property type="protein sequence ID" value="GAA3890997.1"/>
    <property type="molecule type" value="Genomic_DNA"/>
</dbReference>
<evidence type="ECO:0000313" key="1">
    <source>
        <dbReference type="EMBL" id="GAA3890997.1"/>
    </source>
</evidence>
<keyword evidence="2" id="KW-1185">Reference proteome</keyword>
<name>A0ABP7L1E0_9SPHN</name>
<evidence type="ECO:0000313" key="2">
    <source>
        <dbReference type="Proteomes" id="UP001500827"/>
    </source>
</evidence>
<dbReference type="RefSeq" id="WP_344698365.1">
    <property type="nucleotide sequence ID" value="NZ_BAABBM010000001.1"/>
</dbReference>
<proteinExistence type="predicted"/>
<protein>
    <submittedName>
        <fullName evidence="1">Uncharacterized protein</fullName>
    </submittedName>
</protein>
<reference evidence="2" key="1">
    <citation type="journal article" date="2019" name="Int. J. Syst. Evol. Microbiol.">
        <title>The Global Catalogue of Microorganisms (GCM) 10K type strain sequencing project: providing services to taxonomists for standard genome sequencing and annotation.</title>
        <authorList>
            <consortium name="The Broad Institute Genomics Platform"/>
            <consortium name="The Broad Institute Genome Sequencing Center for Infectious Disease"/>
            <person name="Wu L."/>
            <person name="Ma J."/>
        </authorList>
    </citation>
    <scope>NUCLEOTIDE SEQUENCE [LARGE SCALE GENOMIC DNA]</scope>
    <source>
        <strain evidence="2">JCM 17543</strain>
    </source>
</reference>